<organism evidence="1 2">
    <name type="scientific">Sulfobacillus benefaciens</name>
    <dbReference type="NCBI Taxonomy" id="453960"/>
    <lineage>
        <taxon>Bacteria</taxon>
        <taxon>Bacillati</taxon>
        <taxon>Bacillota</taxon>
        <taxon>Clostridia</taxon>
        <taxon>Eubacteriales</taxon>
        <taxon>Clostridiales Family XVII. Incertae Sedis</taxon>
        <taxon>Sulfobacillus</taxon>
    </lineage>
</organism>
<name>A0A2T2WVZ3_9FIRM</name>
<gene>
    <name evidence="1" type="ORF">C7B46_19995</name>
</gene>
<dbReference type="InterPro" id="IPR026325">
    <property type="entry name" value="DUF932"/>
</dbReference>
<dbReference type="Pfam" id="PF06067">
    <property type="entry name" value="DUF932"/>
    <property type="match status" value="1"/>
</dbReference>
<sequence length="320" mass="35704">MSHEVESMMYLGDVPWHGLGTPVDTALSGIEALRMAGLDWDVVSEPIYLEDGTPIDGYRANVRATDRAQLGVVSDRYQIVQNRDALAWVDSLLGEPAQLETAGSLAGGRYIWLMARLREEYRVLGDPTTLFLTFTNGHDGSHALRVMASPVRVVCANTLNFATRAAVRSYTMIHTSNIEANLAQARDVLGFANQYMARFHAVAEHLADIRFTAAEWNDLCQMILPHRDRSVPEPKRLIQDRELLNMSMYRPDQAAWLHTGWGAVNAAAWVTSHTVSPKSRPDRAMERFIDGEPLVTRTVDVLLNPQKYADTNEDSDAVLV</sequence>
<dbReference type="AlphaFoldDB" id="A0A2T2WVZ3"/>
<dbReference type="EMBL" id="PXYW01000124">
    <property type="protein sequence ID" value="PSR26411.1"/>
    <property type="molecule type" value="Genomic_DNA"/>
</dbReference>
<accession>A0A2T2WVZ3</accession>
<proteinExistence type="predicted"/>
<reference evidence="1 2" key="1">
    <citation type="journal article" date="2014" name="BMC Genomics">
        <title>Comparison of environmental and isolate Sulfobacillus genomes reveals diverse carbon, sulfur, nitrogen, and hydrogen metabolisms.</title>
        <authorList>
            <person name="Justice N.B."/>
            <person name="Norman A."/>
            <person name="Brown C.T."/>
            <person name="Singh A."/>
            <person name="Thomas B.C."/>
            <person name="Banfield J.F."/>
        </authorList>
    </citation>
    <scope>NUCLEOTIDE SEQUENCE [LARGE SCALE GENOMIC DNA]</scope>
    <source>
        <strain evidence="1">AMDSBA4</strain>
    </source>
</reference>
<evidence type="ECO:0000313" key="2">
    <source>
        <dbReference type="Proteomes" id="UP000242972"/>
    </source>
</evidence>
<dbReference type="NCBIfam" id="TIGR03299">
    <property type="entry name" value="LGT_TIGR03299"/>
    <property type="match status" value="1"/>
</dbReference>
<evidence type="ECO:0008006" key="3">
    <source>
        <dbReference type="Google" id="ProtNLM"/>
    </source>
</evidence>
<evidence type="ECO:0000313" key="1">
    <source>
        <dbReference type="EMBL" id="PSR26411.1"/>
    </source>
</evidence>
<protein>
    <recommendedName>
        <fullName evidence="3">DUF932 domain-containing protein</fullName>
    </recommendedName>
</protein>
<comment type="caution">
    <text evidence="1">The sequence shown here is derived from an EMBL/GenBank/DDBJ whole genome shotgun (WGS) entry which is preliminary data.</text>
</comment>
<dbReference type="InterPro" id="IPR017686">
    <property type="entry name" value="Phg/plasmid-like_prot"/>
</dbReference>
<dbReference type="Proteomes" id="UP000242972">
    <property type="component" value="Unassembled WGS sequence"/>
</dbReference>